<dbReference type="EMBL" id="BKCJ010006739">
    <property type="protein sequence ID" value="GEU73691.1"/>
    <property type="molecule type" value="Genomic_DNA"/>
</dbReference>
<accession>A0A6L2MIA9</accession>
<feature type="region of interest" description="Disordered" evidence="1">
    <location>
        <begin position="750"/>
        <end position="784"/>
    </location>
</feature>
<reference evidence="2" key="1">
    <citation type="journal article" date="2019" name="Sci. Rep.">
        <title>Draft genome of Tanacetum cinerariifolium, the natural source of mosquito coil.</title>
        <authorList>
            <person name="Yamashiro T."/>
            <person name="Shiraishi A."/>
            <person name="Satake H."/>
            <person name="Nakayama K."/>
        </authorList>
    </citation>
    <scope>NUCLEOTIDE SEQUENCE</scope>
</reference>
<comment type="caution">
    <text evidence="2">The sequence shown here is derived from an EMBL/GenBank/DDBJ whole genome shotgun (WGS) entry which is preliminary data.</text>
</comment>
<feature type="non-terminal residue" evidence="2">
    <location>
        <position position="1"/>
    </location>
</feature>
<organism evidence="2">
    <name type="scientific">Tanacetum cinerariifolium</name>
    <name type="common">Dalmatian daisy</name>
    <name type="synonym">Chrysanthemum cinerariifolium</name>
    <dbReference type="NCBI Taxonomy" id="118510"/>
    <lineage>
        <taxon>Eukaryota</taxon>
        <taxon>Viridiplantae</taxon>
        <taxon>Streptophyta</taxon>
        <taxon>Embryophyta</taxon>
        <taxon>Tracheophyta</taxon>
        <taxon>Spermatophyta</taxon>
        <taxon>Magnoliopsida</taxon>
        <taxon>eudicotyledons</taxon>
        <taxon>Gunneridae</taxon>
        <taxon>Pentapetalae</taxon>
        <taxon>asterids</taxon>
        <taxon>campanulids</taxon>
        <taxon>Asterales</taxon>
        <taxon>Asteraceae</taxon>
        <taxon>Asteroideae</taxon>
        <taxon>Anthemideae</taxon>
        <taxon>Anthemidinae</taxon>
        <taxon>Tanacetum</taxon>
    </lineage>
</organism>
<feature type="region of interest" description="Disordered" evidence="1">
    <location>
        <begin position="91"/>
        <end position="126"/>
    </location>
</feature>
<proteinExistence type="predicted"/>
<evidence type="ECO:0000256" key="1">
    <source>
        <dbReference type="SAM" id="MobiDB-lite"/>
    </source>
</evidence>
<sequence>ANPTKVKVREQERAKEETRLLDSAVGRVVPLLPISPARANSELEASVERLFDESGNADQGDSAAGGGQDAGTGLVTGVKIVVAEDVTAEKPKFPRKKRQAVTDASGSSHPPKKLKGDYKTSGGVATSGKSPSILKELLARNMLNVEAGVAAVATLPMVTSSVFVTPKHESGAPADSIPGLNLRTIGASETFVISLDSSHHSDANASRVEDDYIIKSDVIPPVMTEAAVTSHATTALSALKTGTKVTSPVHASIFHDSDSTETVKADVTGPSYSTRQDLWIIKKRTKSEQNRTKSRANGKRGNVQTQAWQSQSPVKVKKASNVLLVLIKFLPFKKKPLQPRWENDLGKLFTAPDLLREGCNVLSEKLLDLHPHLHDNPLSGSTIYFSNPLLEEFADELPPEYNDNLQFDIESDLKEIEFPLYQDKDSSLKDSIDQKNRANLADIFVDSIPEMFTDEHTLDYSSPPIFDVYDDDFLEVESDAENVYDDPFDSKGEKIKKSKLLIDELDLPCDFHPPFEYDSFISQDFSKVDALPSTNNEDKIFNPVPAFSKSPRLSMPCEALSKEISSSILHLYALTFKPTVYVSHIRQFWSTARIETTEKETNILATVDGILRTVTGSSLRRNLKLQDEEGINEPASPLRDVSEGEACPTDSGFGADQDRANIAKTSTLPHDSTPRVTSPAADEGIKMLKDREGVAVDRFGNDAPIKGRNLDKGEAAAERVSDDTEEMATVLTSMETATVLASGAAEVPTGSGSIPTAGSPAAEVPTGSDVVPTANSKTPKKKKVQEQIDAQVARELEEQMAREDQRMSEQVARDAEVARIHAKEELQMMFNILDISNETTQQRKPWSKKQKRDYYMAVIKSNLGWKVKDFRGITFEQTKAKFTAVWKQIKDFVPMGSKEEAERFKRKGIRFEQESAKKLKTSEELPEEAKIPDEVLEEKVKEMMHLVPIEEVYVEALQVKHPIIDWKVHTKGQRNYWKIIRLGDSSASYQFFVDLLKHLDREDLNQLWALVKESLNNRPTLNEKEMELWVDLKRLYEPDDEDQLWTHTQNLMHAPVEWKLYDICGVHQVTSKDKEIFMLVEKDYPLRKGLAIVMICYKLQVENYSQMANDLILKIYKIANCPTEASSLGRIVGNKMHEAFPLPVIEFPLPEEVLNVSEESSHCQKKREATAVKDCTAIKDKKKLKRIRLKRDKSEQNRIKTGQKREVWQSREKSRAVSNVLNDSLLDDYDVSREFVDHLAPPAFFFQIREMDYHHLFTEFNVKTARQACLNVEVRMRTVLDLELKDLNVVVSSLRSYKDGLVDQVHAPETTCSGLHDQEYLSALGAAISLAIEKGMHDGFSASIDHGKAGRSLADVVAYNSVAEANYNSALQRLREAGRSLANVVAYNSVAEADYNSALQRLREPNVDQLMLLVHRYEDQVILGETSLSFSLSVTHSRVWRIREMLQQSATIATTTALSTTFAFASSVPSITIEDYGIAGTKGLKDAQGNVDSFPTIEFEKLIPKASLFCTISASAVLSVGMPISAGMTTFVPHVSKKGVSPFLDLIIVRCSQRTWEVSSIQLLLLASSLALIPSLKLWVIHVFPSSSTAANTSNSFIDFSFSSSTNTCLLRCAKLVDAILLSASDFLFLLMGTCLIENVLNSLRFFTPISSAILNPAIKASYSASLTKLISSDLIYPLTYQLLRNSSGDSGSDLSFDKSASPERFFGLARASLVAVSKLYFSFGCSRGDYTSSCPSSLVSAKIAYDMVWRHPDTAIDDLRPAAGSFNMADVRFMGIHDFLCLPEWTDDLAADTPSSKILAKARASQNQKAYTFGAALSHVAKHTKSALAQSFDSTTRPSLFAVIPSSGNQSGSSVAPTAEGSNTRDYRGNGIMADDVVAPSYFFPFLVGPYYATYPEDGVVGNYEFAREEWDALYRPTFRVLTKEGLSDDQLTAKMSVLHYMMMSHGGELLARYCGLNQSYHEYVLSTDSRLKGYEEKVTGLTGLELQVSTLKKQVFGLNDKLATSNASFSKSKAKGKKRKKKIKSLSKSLDNFHSEVACLSVALNQAIVLEAKRDEEILRLKATPPEFYSFFQGQFQGLLKLPLYAQIDYAFLNKISEYTAEPLSVILWLEPKKLVHPDNFPILRDTRVSPSIAKESTVTPVSQSLELSANFVPASSVVALEQNEEQVSDVVDGSDLEMTDGAVHSNSGGVFVQGTSRSLDDVAEVTVVGSERVSSGLIDVVVALSAREKGDGSAPSSTVKEVVVPSFGV</sequence>
<gene>
    <name evidence="2" type="ORF">Tci_045669</name>
</gene>
<feature type="region of interest" description="Disordered" evidence="1">
    <location>
        <begin position="286"/>
        <end position="309"/>
    </location>
</feature>
<name>A0A6L2MIA9_TANCI</name>
<feature type="region of interest" description="Disordered" evidence="1">
    <location>
        <begin position="45"/>
        <end position="70"/>
    </location>
</feature>
<feature type="region of interest" description="Disordered" evidence="1">
    <location>
        <begin position="627"/>
        <end position="659"/>
    </location>
</feature>
<evidence type="ECO:0000313" key="2">
    <source>
        <dbReference type="EMBL" id="GEU73691.1"/>
    </source>
</evidence>
<protein>
    <submittedName>
        <fullName evidence="2">Uncharacterized protein</fullName>
    </submittedName>
</protein>